<feature type="non-terminal residue" evidence="3">
    <location>
        <position position="1"/>
    </location>
</feature>
<sequence>EVTEAPTPSSTATAKPADKSKVTIEVQNGTGITGEAAYLQTQLKNLGYTNVTAGNASSQDATATTVTFAKSLASNIVEELTQKLKALYQNVTVKTATTATKDVIVVTGLRKGATVKPSATATAAPTSTSASTATASPTASPTATP</sequence>
<dbReference type="PATRIC" id="fig|1618581.3.peg.689"/>
<feature type="region of interest" description="Disordered" evidence="1">
    <location>
        <begin position="114"/>
        <end position="145"/>
    </location>
</feature>
<evidence type="ECO:0000259" key="2">
    <source>
        <dbReference type="Pfam" id="PF13399"/>
    </source>
</evidence>
<evidence type="ECO:0000313" key="4">
    <source>
        <dbReference type="Proteomes" id="UP000034329"/>
    </source>
</evidence>
<accession>A0A0G1MMD8</accession>
<evidence type="ECO:0000313" key="3">
    <source>
        <dbReference type="EMBL" id="KKU09272.1"/>
    </source>
</evidence>
<dbReference type="EMBL" id="LCLA01000045">
    <property type="protein sequence ID" value="KKU09272.1"/>
    <property type="molecule type" value="Genomic_DNA"/>
</dbReference>
<dbReference type="Proteomes" id="UP000034329">
    <property type="component" value="Unassembled WGS sequence"/>
</dbReference>
<dbReference type="InterPro" id="IPR027381">
    <property type="entry name" value="LytR/CpsA/Psr_C"/>
</dbReference>
<dbReference type="AlphaFoldDB" id="A0A0G1MMD8"/>
<protein>
    <recommendedName>
        <fullName evidence="2">LytR/CpsA/Psr regulator C-terminal domain-containing protein</fullName>
    </recommendedName>
</protein>
<feature type="compositionally biased region" description="Low complexity" evidence="1">
    <location>
        <begin position="117"/>
        <end position="145"/>
    </location>
</feature>
<dbReference type="Gene3D" id="3.30.70.2390">
    <property type="match status" value="1"/>
</dbReference>
<evidence type="ECO:0000256" key="1">
    <source>
        <dbReference type="SAM" id="MobiDB-lite"/>
    </source>
</evidence>
<feature type="domain" description="LytR/CpsA/Psr regulator C-terminal" evidence="2">
    <location>
        <begin position="22"/>
        <end position="108"/>
    </location>
</feature>
<name>A0A0G1MMD8_9BACT</name>
<dbReference type="Pfam" id="PF13399">
    <property type="entry name" value="LytR_C"/>
    <property type="match status" value="1"/>
</dbReference>
<proteinExistence type="predicted"/>
<organism evidence="3 4">
    <name type="scientific">Candidatus Woesebacteria bacterium GW2011_GWB1_45_5</name>
    <dbReference type="NCBI Taxonomy" id="1618581"/>
    <lineage>
        <taxon>Bacteria</taxon>
        <taxon>Candidatus Woeseibacteriota</taxon>
    </lineage>
</organism>
<gene>
    <name evidence="3" type="ORF">UX13_C0045G0001</name>
</gene>
<reference evidence="3 4" key="1">
    <citation type="journal article" date="2015" name="Nature">
        <title>rRNA introns, odd ribosomes, and small enigmatic genomes across a large radiation of phyla.</title>
        <authorList>
            <person name="Brown C.T."/>
            <person name="Hug L.A."/>
            <person name="Thomas B.C."/>
            <person name="Sharon I."/>
            <person name="Castelle C.J."/>
            <person name="Singh A."/>
            <person name="Wilkins M.J."/>
            <person name="Williams K.H."/>
            <person name="Banfield J.F."/>
        </authorList>
    </citation>
    <scope>NUCLEOTIDE SEQUENCE [LARGE SCALE GENOMIC DNA]</scope>
</reference>
<comment type="caution">
    <text evidence="3">The sequence shown here is derived from an EMBL/GenBank/DDBJ whole genome shotgun (WGS) entry which is preliminary data.</text>
</comment>